<organism evidence="1 2">
    <name type="scientific">Goodea atripinnis</name>
    <dbReference type="NCBI Taxonomy" id="208336"/>
    <lineage>
        <taxon>Eukaryota</taxon>
        <taxon>Metazoa</taxon>
        <taxon>Chordata</taxon>
        <taxon>Craniata</taxon>
        <taxon>Vertebrata</taxon>
        <taxon>Euteleostomi</taxon>
        <taxon>Actinopterygii</taxon>
        <taxon>Neopterygii</taxon>
        <taxon>Teleostei</taxon>
        <taxon>Neoteleostei</taxon>
        <taxon>Acanthomorphata</taxon>
        <taxon>Ovalentaria</taxon>
        <taxon>Atherinomorphae</taxon>
        <taxon>Cyprinodontiformes</taxon>
        <taxon>Goodeidae</taxon>
        <taxon>Goodea</taxon>
    </lineage>
</organism>
<keyword evidence="2" id="KW-1185">Reference proteome</keyword>
<evidence type="ECO:0000313" key="2">
    <source>
        <dbReference type="Proteomes" id="UP001476798"/>
    </source>
</evidence>
<proteinExistence type="predicted"/>
<name>A0ABV0NHS7_9TELE</name>
<evidence type="ECO:0000313" key="1">
    <source>
        <dbReference type="EMBL" id="MEQ2169797.1"/>
    </source>
</evidence>
<gene>
    <name evidence="1" type="ORF">GOODEAATRI_028822</name>
</gene>
<sequence>MASVLLLGRRKMLHPQRSLSELPKMSAASQVERAVLVSASNRETHRDSLLKQTASRLILTHPKCCCGTSCRPVLGLNVCEARGEQELALSPRPIRRPAR</sequence>
<reference evidence="1 2" key="1">
    <citation type="submission" date="2021-06" db="EMBL/GenBank/DDBJ databases">
        <authorList>
            <person name="Palmer J.M."/>
        </authorList>
    </citation>
    <scope>NUCLEOTIDE SEQUENCE [LARGE SCALE GENOMIC DNA]</scope>
    <source>
        <strain evidence="1 2">GA_2019</strain>
        <tissue evidence="1">Muscle</tissue>
    </source>
</reference>
<dbReference type="Proteomes" id="UP001476798">
    <property type="component" value="Unassembled WGS sequence"/>
</dbReference>
<dbReference type="EMBL" id="JAHRIO010034074">
    <property type="protein sequence ID" value="MEQ2169797.1"/>
    <property type="molecule type" value="Genomic_DNA"/>
</dbReference>
<accession>A0ABV0NHS7</accession>
<comment type="caution">
    <text evidence="1">The sequence shown here is derived from an EMBL/GenBank/DDBJ whole genome shotgun (WGS) entry which is preliminary data.</text>
</comment>
<protein>
    <submittedName>
        <fullName evidence="1">Uncharacterized protein</fullName>
    </submittedName>
</protein>